<gene>
    <name evidence="1" type="ordered locus">GTNG_2228</name>
</gene>
<dbReference type="Proteomes" id="UP000001578">
    <property type="component" value="Chromosome"/>
</dbReference>
<sequence length="61" mass="7518">MPIGISYQYMMFKTWNIWMKRHFGFLSVGQSWYDKDSLCVKKEGKRDGEKRLYFDGKWRKD</sequence>
<proteinExistence type="predicted"/>
<organism evidence="1 2">
    <name type="scientific">Geobacillus thermodenitrificans (strain NG80-2)</name>
    <dbReference type="NCBI Taxonomy" id="420246"/>
    <lineage>
        <taxon>Bacteria</taxon>
        <taxon>Bacillati</taxon>
        <taxon>Bacillota</taxon>
        <taxon>Bacilli</taxon>
        <taxon>Bacillales</taxon>
        <taxon>Anoxybacillaceae</taxon>
        <taxon>Geobacillus</taxon>
    </lineage>
</organism>
<evidence type="ECO:0000313" key="2">
    <source>
        <dbReference type="Proteomes" id="UP000001578"/>
    </source>
</evidence>
<evidence type="ECO:0000313" key="1">
    <source>
        <dbReference type="EMBL" id="ABO67577.1"/>
    </source>
</evidence>
<dbReference type="EMBL" id="CP000557">
    <property type="protein sequence ID" value="ABO67577.1"/>
    <property type="molecule type" value="Genomic_DNA"/>
</dbReference>
<reference evidence="1 2" key="1">
    <citation type="journal article" date="2007" name="Proc. Natl. Acad. Sci. U.S.A.">
        <title>Genome and proteome of long-chain alkane degrading Geobacillus thermodenitrificans NG80-2 isolated from a deep-subsurface oil reservoir.</title>
        <authorList>
            <person name="Feng L."/>
            <person name="Wang W."/>
            <person name="Cheng J."/>
            <person name="Ren Y."/>
            <person name="Zhao G."/>
            <person name="Gao C."/>
            <person name="Tang Y."/>
            <person name="Liu X."/>
            <person name="Han W."/>
            <person name="Peng X."/>
            <person name="Liu R."/>
            <person name="Wang L."/>
        </authorList>
    </citation>
    <scope>NUCLEOTIDE SEQUENCE [LARGE SCALE GENOMIC DNA]</scope>
    <source>
        <strain evidence="1 2">NG80-2</strain>
    </source>
</reference>
<name>A4IQH3_GEOTN</name>
<dbReference type="KEGG" id="gtn:GTNG_2228"/>
<protein>
    <submittedName>
        <fullName evidence="1">Uncharacterized protein</fullName>
    </submittedName>
</protein>
<dbReference type="AlphaFoldDB" id="A4IQH3"/>
<dbReference type="HOGENOM" id="CLU_2915999_0_0_9"/>
<accession>A4IQH3</accession>